<dbReference type="InterPro" id="IPR000119">
    <property type="entry name" value="Hist_DNA-bd"/>
</dbReference>
<dbReference type="Proteomes" id="UP000564704">
    <property type="component" value="Unassembled WGS sequence"/>
</dbReference>
<dbReference type="SUPFAM" id="SSF47729">
    <property type="entry name" value="IHF-like DNA-binding proteins"/>
    <property type="match status" value="1"/>
</dbReference>
<dbReference type="GO" id="GO:0030527">
    <property type="term" value="F:structural constituent of chromatin"/>
    <property type="evidence" value="ECO:0007669"/>
    <property type="project" value="InterPro"/>
</dbReference>
<comment type="caution">
    <text evidence="4">The sequence shown here is derived from an EMBL/GenBank/DDBJ whole genome shotgun (WGS) entry which is preliminary data.</text>
</comment>
<dbReference type="InterPro" id="IPR010992">
    <property type="entry name" value="IHF-like_DNA-bd_dom_sf"/>
</dbReference>
<accession>A0A844CYI7</accession>
<gene>
    <name evidence="4" type="ORF">FDP25_00470</name>
</gene>
<keyword evidence="2 4" id="KW-0238">DNA-binding</keyword>
<evidence type="ECO:0000256" key="2">
    <source>
        <dbReference type="ARBA" id="ARBA00023125"/>
    </source>
</evidence>
<name>A0A844CYI7_9RHOB</name>
<sequence length="95" mass="10309">MKKKELIEAVVERSGVRKKFAKPAIEAMMEVLGEAIAEGRDLNLPPMGKIKQQRTKEAANVRVTVAKIRQSKEAGAAKDLEGPENPKQGVAEAAE</sequence>
<dbReference type="AlphaFoldDB" id="A0A844CYI7"/>
<evidence type="ECO:0000256" key="3">
    <source>
        <dbReference type="SAM" id="MobiDB-lite"/>
    </source>
</evidence>
<evidence type="ECO:0000313" key="5">
    <source>
        <dbReference type="Proteomes" id="UP000564704"/>
    </source>
</evidence>
<feature type="region of interest" description="Disordered" evidence="3">
    <location>
        <begin position="72"/>
        <end position="95"/>
    </location>
</feature>
<evidence type="ECO:0000313" key="4">
    <source>
        <dbReference type="EMBL" id="MRU13898.1"/>
    </source>
</evidence>
<evidence type="ECO:0000256" key="1">
    <source>
        <dbReference type="ARBA" id="ARBA00010529"/>
    </source>
</evidence>
<dbReference type="Gene3D" id="4.10.520.10">
    <property type="entry name" value="IHF-like DNA-binding proteins"/>
    <property type="match status" value="1"/>
</dbReference>
<keyword evidence="5" id="KW-1185">Reference proteome</keyword>
<protein>
    <submittedName>
        <fullName evidence="4">DNA-binding protein</fullName>
    </submittedName>
</protein>
<organism evidence="4 5">
    <name type="scientific">Roseovarius bejariae</name>
    <dbReference type="NCBI Taxonomy" id="2576383"/>
    <lineage>
        <taxon>Bacteria</taxon>
        <taxon>Pseudomonadati</taxon>
        <taxon>Pseudomonadota</taxon>
        <taxon>Alphaproteobacteria</taxon>
        <taxon>Rhodobacterales</taxon>
        <taxon>Roseobacteraceae</taxon>
        <taxon>Roseovarius</taxon>
    </lineage>
</organism>
<feature type="compositionally biased region" description="Basic and acidic residues" evidence="3">
    <location>
        <begin position="72"/>
        <end position="81"/>
    </location>
</feature>
<dbReference type="EMBL" id="SZWE01000001">
    <property type="protein sequence ID" value="MRU13898.1"/>
    <property type="molecule type" value="Genomic_DNA"/>
</dbReference>
<dbReference type="GO" id="GO:0003677">
    <property type="term" value="F:DNA binding"/>
    <property type="evidence" value="ECO:0007669"/>
    <property type="project" value="UniProtKB-KW"/>
</dbReference>
<reference evidence="4 5" key="1">
    <citation type="submission" date="2019-05" db="EMBL/GenBank/DDBJ databases">
        <title>Roseovarius bejariae sp. nov., a moderately halophylic bacterium isolated from a saline soil in Rambla Salada (Murcia).</title>
        <authorList>
            <person name="Castro D.J."/>
            <person name="Gomez-Altuve A."/>
            <person name="Reina J.C."/>
            <person name="Rodriguez M."/>
            <person name="Sampedro I."/>
            <person name="Llamas I."/>
            <person name="Martinez-Checa F."/>
        </authorList>
    </citation>
    <scope>NUCLEOTIDE SEQUENCE [LARGE SCALE GENOMIC DNA]</scope>
    <source>
        <strain evidence="4 5">A21</strain>
    </source>
</reference>
<dbReference type="OrthoDB" id="7873378at2"/>
<dbReference type="Pfam" id="PF00216">
    <property type="entry name" value="Bac_DNA_binding"/>
    <property type="match status" value="1"/>
</dbReference>
<proteinExistence type="inferred from homology"/>
<comment type="similarity">
    <text evidence="1">Belongs to the bacterial histone-like protein family.</text>
</comment>